<proteinExistence type="predicted"/>
<evidence type="ECO:0000313" key="1">
    <source>
        <dbReference type="EMBL" id="BBE50826.1"/>
    </source>
</evidence>
<gene>
    <name evidence="1" type="ORF">OYT1_ch1269</name>
</gene>
<accession>A0A2Z6GBI7</accession>
<reference evidence="1 2" key="1">
    <citation type="submission" date="2018-06" db="EMBL/GenBank/DDBJ databases">
        <title>OYT1 Genome Sequencing.</title>
        <authorList>
            <person name="Kato S."/>
            <person name="Itoh T."/>
            <person name="Ohkuma M."/>
        </authorList>
    </citation>
    <scope>NUCLEOTIDE SEQUENCE [LARGE SCALE GENOMIC DNA]</scope>
    <source>
        <strain evidence="1 2">OYT1</strain>
    </source>
</reference>
<organism evidence="1 2">
    <name type="scientific">Ferriphaselus amnicola</name>
    <dbReference type="NCBI Taxonomy" id="1188319"/>
    <lineage>
        <taxon>Bacteria</taxon>
        <taxon>Pseudomonadati</taxon>
        <taxon>Pseudomonadota</taxon>
        <taxon>Betaproteobacteria</taxon>
        <taxon>Nitrosomonadales</taxon>
        <taxon>Gallionellaceae</taxon>
        <taxon>Ferriphaselus</taxon>
    </lineage>
</organism>
<protein>
    <submittedName>
        <fullName evidence="1">Uncharacterized protein</fullName>
    </submittedName>
</protein>
<dbReference type="AlphaFoldDB" id="A0A2Z6GBI7"/>
<dbReference type="OrthoDB" id="9256290at2"/>
<dbReference type="Proteomes" id="UP000033070">
    <property type="component" value="Chromosome"/>
</dbReference>
<evidence type="ECO:0000313" key="2">
    <source>
        <dbReference type="Proteomes" id="UP000033070"/>
    </source>
</evidence>
<keyword evidence="2" id="KW-1185">Reference proteome</keyword>
<sequence>MAKTDPATPVAAIDASAVIEVWFTDLLASLPALRETDTYNPLRAALDDLKVRLQPAAPVPPTL</sequence>
<dbReference type="EMBL" id="AP018738">
    <property type="protein sequence ID" value="BBE50826.1"/>
    <property type="molecule type" value="Genomic_DNA"/>
</dbReference>
<dbReference type="STRING" id="1188319.OYT1_01929"/>
<dbReference type="KEGG" id="fam:OYT1_ch1269"/>
<dbReference type="RefSeq" id="WP_062627095.1">
    <property type="nucleotide sequence ID" value="NZ_AP018738.1"/>
</dbReference>
<name>A0A2Z6GBI7_9PROT</name>